<comment type="caution">
    <text evidence="1">The sequence shown here is derived from an EMBL/GenBank/DDBJ whole genome shotgun (WGS) entry which is preliminary data.</text>
</comment>
<protein>
    <submittedName>
        <fullName evidence="1">Uncharacterized protein</fullName>
    </submittedName>
</protein>
<proteinExistence type="predicted"/>
<dbReference type="Proteomes" id="UP000593564">
    <property type="component" value="Unassembled WGS sequence"/>
</dbReference>
<evidence type="ECO:0000313" key="2">
    <source>
        <dbReference type="Proteomes" id="UP000593564"/>
    </source>
</evidence>
<reference evidence="2" key="1">
    <citation type="journal article" date="2020" name="Nat. Commun.">
        <title>Genome assembly of wild tea tree DASZ reveals pedigree and selection history of tea varieties.</title>
        <authorList>
            <person name="Zhang W."/>
            <person name="Zhang Y."/>
            <person name="Qiu H."/>
            <person name="Guo Y."/>
            <person name="Wan H."/>
            <person name="Zhang X."/>
            <person name="Scossa F."/>
            <person name="Alseekh S."/>
            <person name="Zhang Q."/>
            <person name="Wang P."/>
            <person name="Xu L."/>
            <person name="Schmidt M.H."/>
            <person name="Jia X."/>
            <person name="Li D."/>
            <person name="Zhu A."/>
            <person name="Guo F."/>
            <person name="Chen W."/>
            <person name="Ni D."/>
            <person name="Usadel B."/>
            <person name="Fernie A.R."/>
            <person name="Wen W."/>
        </authorList>
    </citation>
    <scope>NUCLEOTIDE SEQUENCE [LARGE SCALE GENOMIC DNA]</scope>
    <source>
        <strain evidence="2">cv. G240</strain>
    </source>
</reference>
<dbReference type="EMBL" id="JACBKZ010000013">
    <property type="protein sequence ID" value="KAF5935839.1"/>
    <property type="molecule type" value="Genomic_DNA"/>
</dbReference>
<dbReference type="AlphaFoldDB" id="A0A7J7G555"/>
<evidence type="ECO:0000313" key="1">
    <source>
        <dbReference type="EMBL" id="KAF5935839.1"/>
    </source>
</evidence>
<organism evidence="1 2">
    <name type="scientific">Camellia sinensis</name>
    <name type="common">Tea plant</name>
    <name type="synonym">Thea sinensis</name>
    <dbReference type="NCBI Taxonomy" id="4442"/>
    <lineage>
        <taxon>Eukaryota</taxon>
        <taxon>Viridiplantae</taxon>
        <taxon>Streptophyta</taxon>
        <taxon>Embryophyta</taxon>
        <taxon>Tracheophyta</taxon>
        <taxon>Spermatophyta</taxon>
        <taxon>Magnoliopsida</taxon>
        <taxon>eudicotyledons</taxon>
        <taxon>Gunneridae</taxon>
        <taxon>Pentapetalae</taxon>
        <taxon>asterids</taxon>
        <taxon>Ericales</taxon>
        <taxon>Theaceae</taxon>
        <taxon>Camellia</taxon>
    </lineage>
</organism>
<keyword evidence="2" id="KW-1185">Reference proteome</keyword>
<reference evidence="1 2" key="2">
    <citation type="submission" date="2020-07" db="EMBL/GenBank/DDBJ databases">
        <title>Genome assembly of wild tea tree DASZ reveals pedigree and selection history of tea varieties.</title>
        <authorList>
            <person name="Zhang W."/>
        </authorList>
    </citation>
    <scope>NUCLEOTIDE SEQUENCE [LARGE SCALE GENOMIC DNA]</scope>
    <source>
        <strain evidence="2">cv. G240</strain>
        <tissue evidence="1">Leaf</tissue>
    </source>
</reference>
<gene>
    <name evidence="1" type="ORF">HYC85_026968</name>
</gene>
<name>A0A7J7G555_CAMSI</name>
<accession>A0A7J7G555</accession>
<sequence>MHLSLSHSLSKSQQLMMKNLRPVDSPPCKLKSKMDRPTIYKFRQELRERPCEHATIDAHLFHMQTFCTEMMPR</sequence>